<evidence type="ECO:0000259" key="2">
    <source>
        <dbReference type="Pfam" id="PF20516"/>
    </source>
</evidence>
<feature type="domain" description="PD-(D/E)XK nuclease-like" evidence="2">
    <location>
        <begin position="218"/>
        <end position="460"/>
    </location>
</feature>
<keyword evidence="4" id="KW-1185">Reference proteome</keyword>
<dbReference type="InterPro" id="IPR046797">
    <property type="entry name" value="PDDEXK_12"/>
</dbReference>
<accession>A0A9P8VS67</accession>
<proteinExistence type="predicted"/>
<feature type="compositionally biased region" description="Low complexity" evidence="1">
    <location>
        <begin position="112"/>
        <end position="132"/>
    </location>
</feature>
<comment type="caution">
    <text evidence="3">The sequence shown here is derived from an EMBL/GenBank/DDBJ whole genome shotgun (WGS) entry which is preliminary data.</text>
</comment>
<feature type="compositionally biased region" description="Low complexity" evidence="1">
    <location>
        <begin position="56"/>
        <end position="75"/>
    </location>
</feature>
<protein>
    <recommendedName>
        <fullName evidence="2">PD-(D/E)XK nuclease-like domain-containing protein</fullName>
    </recommendedName>
</protein>
<evidence type="ECO:0000313" key="3">
    <source>
        <dbReference type="EMBL" id="KAH6871973.1"/>
    </source>
</evidence>
<dbReference type="Pfam" id="PF20516">
    <property type="entry name" value="PDDEXK_12"/>
    <property type="match status" value="1"/>
</dbReference>
<organism evidence="3 4">
    <name type="scientific">Thelonectria olida</name>
    <dbReference type="NCBI Taxonomy" id="1576542"/>
    <lineage>
        <taxon>Eukaryota</taxon>
        <taxon>Fungi</taxon>
        <taxon>Dikarya</taxon>
        <taxon>Ascomycota</taxon>
        <taxon>Pezizomycotina</taxon>
        <taxon>Sordariomycetes</taxon>
        <taxon>Hypocreomycetidae</taxon>
        <taxon>Hypocreales</taxon>
        <taxon>Nectriaceae</taxon>
        <taxon>Thelonectria</taxon>
    </lineage>
</organism>
<gene>
    <name evidence="3" type="ORF">B0T10DRAFT_499954</name>
</gene>
<evidence type="ECO:0000256" key="1">
    <source>
        <dbReference type="SAM" id="MobiDB-lite"/>
    </source>
</evidence>
<evidence type="ECO:0000313" key="4">
    <source>
        <dbReference type="Proteomes" id="UP000777438"/>
    </source>
</evidence>
<feature type="region of interest" description="Disordered" evidence="1">
    <location>
        <begin position="21"/>
        <end position="154"/>
    </location>
</feature>
<dbReference type="Proteomes" id="UP000777438">
    <property type="component" value="Unassembled WGS sequence"/>
</dbReference>
<dbReference type="AlphaFoldDB" id="A0A9P8VS67"/>
<sequence length="483" mass="52953">MDFNLSVSEVAHWLDALPFGQAAPTPEVDCQRALKRRGSFRPSESRKRRHPISPPASQAARKTSSSTSTASPDAAHPMAPSTPNKSPGKRPVSDAPMVDTDQTPRASKASGSRGPVSSAPSLSSSQSDAAYSRDSKRSRRSQSPSKLFPLYGPEGHRLVRDSLSMTAPTHPLSPALRNFLGDINDVAGRHCIMPRRIKAALEEHLEATGQVDRLHEYMFFDDTTSTGSEQARHDSTGGEELVRRALRIAARSSDCSRMLCDESAWNNLVHSPLLDMLVYDMRDGPGQDILDFLSCTTTNIDSAYHRFPDAASRVDYVLQLLPERDPTTNRSHEALAPDMAPCFNWTADRLLQQYPLAVSIETKRYGGNTAKGEQQLGIWHAAHWEFLASRAGAEPVDDLGFLPGVVVQGHTWSLVITTRRQATTTVLSSVEFGNTGSIVGVFQVLAGLRLLRSWSIEVIWPWYKQHLPGLSNPSSGEKPVLNG</sequence>
<reference evidence="3 4" key="1">
    <citation type="journal article" date="2021" name="Nat. Commun.">
        <title>Genetic determinants of endophytism in the Arabidopsis root mycobiome.</title>
        <authorList>
            <person name="Mesny F."/>
            <person name="Miyauchi S."/>
            <person name="Thiergart T."/>
            <person name="Pickel B."/>
            <person name="Atanasova L."/>
            <person name="Karlsson M."/>
            <person name="Huettel B."/>
            <person name="Barry K.W."/>
            <person name="Haridas S."/>
            <person name="Chen C."/>
            <person name="Bauer D."/>
            <person name="Andreopoulos W."/>
            <person name="Pangilinan J."/>
            <person name="LaButti K."/>
            <person name="Riley R."/>
            <person name="Lipzen A."/>
            <person name="Clum A."/>
            <person name="Drula E."/>
            <person name="Henrissat B."/>
            <person name="Kohler A."/>
            <person name="Grigoriev I.V."/>
            <person name="Martin F.M."/>
            <person name="Hacquard S."/>
        </authorList>
    </citation>
    <scope>NUCLEOTIDE SEQUENCE [LARGE SCALE GENOMIC DNA]</scope>
    <source>
        <strain evidence="3 4">MPI-CAGE-CH-0241</strain>
    </source>
</reference>
<dbReference type="EMBL" id="JAGPYM010000048">
    <property type="protein sequence ID" value="KAH6871973.1"/>
    <property type="molecule type" value="Genomic_DNA"/>
</dbReference>
<name>A0A9P8VS67_9HYPO</name>
<dbReference type="OrthoDB" id="4161186at2759"/>